<sequence length="305" mass="34553">MATNRARPEFVFFRSLDIVTVVKCRQLSRTFKGLVDLFLATEYHPSKALARYFPPGLYYLFRVVQHRSGAIVSGSTVVKLLARESFPTADLDIYANINCDLSILLNFLTRTIRYTYTARNTQHADLSCELDIRRRQHENNMHTSEYSVYGPITVLDFYGDTGQKIQLVLCPEEPRTCVLKFHCTASMNYITHDHIVCLYPRATLLDRVNVATNGPYIADHLLAKYAGRGWQLLNTGDHNQSQPRFTNGELKSMSERHLQDHLSFAIRIGGNVSAGALGIAADGVNSIALWRQYLDDYGTVTLDHM</sequence>
<evidence type="ECO:0000313" key="2">
    <source>
        <dbReference type="Proteomes" id="UP000320762"/>
    </source>
</evidence>
<dbReference type="AlphaFoldDB" id="A0A550BZN7"/>
<dbReference type="STRING" id="97359.A0A550BZN7"/>
<accession>A0A550BZN7</accession>
<proteinExistence type="predicted"/>
<comment type="caution">
    <text evidence="1">The sequence shown here is derived from an EMBL/GenBank/DDBJ whole genome shotgun (WGS) entry which is preliminary data.</text>
</comment>
<name>A0A550BZN7_9AGAR</name>
<keyword evidence="2" id="KW-1185">Reference proteome</keyword>
<dbReference type="Proteomes" id="UP000320762">
    <property type="component" value="Unassembled WGS sequence"/>
</dbReference>
<dbReference type="OrthoDB" id="3067340at2759"/>
<dbReference type="EMBL" id="VDMD01000040">
    <property type="protein sequence ID" value="TRM57983.1"/>
    <property type="molecule type" value="Genomic_DNA"/>
</dbReference>
<gene>
    <name evidence="1" type="ORF">BD626DRAFT_540236</name>
</gene>
<organism evidence="1 2">
    <name type="scientific">Schizophyllum amplum</name>
    <dbReference type="NCBI Taxonomy" id="97359"/>
    <lineage>
        <taxon>Eukaryota</taxon>
        <taxon>Fungi</taxon>
        <taxon>Dikarya</taxon>
        <taxon>Basidiomycota</taxon>
        <taxon>Agaricomycotina</taxon>
        <taxon>Agaricomycetes</taxon>
        <taxon>Agaricomycetidae</taxon>
        <taxon>Agaricales</taxon>
        <taxon>Schizophyllaceae</taxon>
        <taxon>Schizophyllum</taxon>
    </lineage>
</organism>
<evidence type="ECO:0000313" key="1">
    <source>
        <dbReference type="EMBL" id="TRM57983.1"/>
    </source>
</evidence>
<protein>
    <submittedName>
        <fullName evidence="1">Uncharacterized protein</fullName>
    </submittedName>
</protein>
<reference evidence="1 2" key="1">
    <citation type="journal article" date="2019" name="New Phytol.">
        <title>Comparative genomics reveals unique wood-decay strategies and fruiting body development in the Schizophyllaceae.</title>
        <authorList>
            <person name="Almasi E."/>
            <person name="Sahu N."/>
            <person name="Krizsan K."/>
            <person name="Balint B."/>
            <person name="Kovacs G.M."/>
            <person name="Kiss B."/>
            <person name="Cseklye J."/>
            <person name="Drula E."/>
            <person name="Henrissat B."/>
            <person name="Nagy I."/>
            <person name="Chovatia M."/>
            <person name="Adam C."/>
            <person name="LaButti K."/>
            <person name="Lipzen A."/>
            <person name="Riley R."/>
            <person name="Grigoriev I.V."/>
            <person name="Nagy L.G."/>
        </authorList>
    </citation>
    <scope>NUCLEOTIDE SEQUENCE [LARGE SCALE GENOMIC DNA]</scope>
    <source>
        <strain evidence="1 2">NL-1724</strain>
    </source>
</reference>